<dbReference type="Proteomes" id="UP000199517">
    <property type="component" value="Unassembled WGS sequence"/>
</dbReference>
<dbReference type="OrthoDB" id="8908242at2"/>
<accession>A0A1I1XQX9</accession>
<evidence type="ECO:0008006" key="4">
    <source>
        <dbReference type="Google" id="ProtNLM"/>
    </source>
</evidence>
<keyword evidence="1" id="KW-0472">Membrane</keyword>
<keyword evidence="1" id="KW-0812">Transmembrane</keyword>
<dbReference type="AlphaFoldDB" id="A0A1I1XQX9"/>
<dbReference type="RefSeq" id="WP_092955593.1">
    <property type="nucleotide sequence ID" value="NZ_FOMQ01000014.1"/>
</dbReference>
<dbReference type="EMBL" id="FOMQ01000014">
    <property type="protein sequence ID" value="SFE09762.1"/>
    <property type="molecule type" value="Genomic_DNA"/>
</dbReference>
<reference evidence="3" key="1">
    <citation type="submission" date="2016-10" db="EMBL/GenBank/DDBJ databases">
        <authorList>
            <person name="Varghese N."/>
            <person name="Submissions S."/>
        </authorList>
    </citation>
    <scope>NUCLEOTIDE SEQUENCE [LARGE SCALE GENOMIC DNA]</scope>
    <source>
        <strain evidence="3">DSM 7481</strain>
    </source>
</reference>
<feature type="transmembrane region" description="Helical" evidence="1">
    <location>
        <begin position="72"/>
        <end position="92"/>
    </location>
</feature>
<evidence type="ECO:0000313" key="2">
    <source>
        <dbReference type="EMBL" id="SFE09762.1"/>
    </source>
</evidence>
<evidence type="ECO:0000256" key="1">
    <source>
        <dbReference type="SAM" id="Phobius"/>
    </source>
</evidence>
<evidence type="ECO:0000313" key="3">
    <source>
        <dbReference type="Proteomes" id="UP000199517"/>
    </source>
</evidence>
<sequence length="179" mass="20613">MNTTSVEPKGCDPSEAVWDRIWACRWELLNWARITYRYHRKRQKFFDMADKLTQVAAVTGGVAVLGKTLGEYLPWIGGGISLVGLFALVFGYSDKRQCHKEIAERANRLTGDICSLSINALDEKQISVWERVRAEIDLSEPPNLKTLVQKCEWEQAVADGHPNHTKEPRWWQQAHMHFF</sequence>
<gene>
    <name evidence="2" type="ORF">SAMN04489710_11465</name>
</gene>
<name>A0A1I1XQX9_9BURK</name>
<organism evidence="2 3">
    <name type="scientific">Paracidovorax konjaci</name>
    <dbReference type="NCBI Taxonomy" id="32040"/>
    <lineage>
        <taxon>Bacteria</taxon>
        <taxon>Pseudomonadati</taxon>
        <taxon>Pseudomonadota</taxon>
        <taxon>Betaproteobacteria</taxon>
        <taxon>Burkholderiales</taxon>
        <taxon>Comamonadaceae</taxon>
        <taxon>Paracidovorax</taxon>
    </lineage>
</organism>
<keyword evidence="3" id="KW-1185">Reference proteome</keyword>
<keyword evidence="1" id="KW-1133">Transmembrane helix</keyword>
<protein>
    <recommendedName>
        <fullName evidence="4">SMODS and SLOG-associating 2TM effector domain-containing protein</fullName>
    </recommendedName>
</protein>
<proteinExistence type="predicted"/>